<dbReference type="Gene3D" id="3.40.50.1240">
    <property type="entry name" value="Phosphoglycerate mutase-like"/>
    <property type="match status" value="1"/>
</dbReference>
<proteinExistence type="predicted"/>
<dbReference type="InterPro" id="IPR029033">
    <property type="entry name" value="His_PPase_superfam"/>
</dbReference>
<dbReference type="InterPro" id="IPR050275">
    <property type="entry name" value="PGM_Phosphatase"/>
</dbReference>
<gene>
    <name evidence="1" type="ORF">H8716_12030</name>
</gene>
<dbReference type="Pfam" id="PF00300">
    <property type="entry name" value="His_Phos_1"/>
    <property type="match status" value="1"/>
</dbReference>
<dbReference type="SUPFAM" id="SSF53254">
    <property type="entry name" value="Phosphoglycerate mutase-like"/>
    <property type="match status" value="1"/>
</dbReference>
<reference evidence="1 2" key="1">
    <citation type="submission" date="2020-08" db="EMBL/GenBank/DDBJ databases">
        <title>Genome public.</title>
        <authorList>
            <person name="Liu C."/>
            <person name="Sun Q."/>
        </authorList>
    </citation>
    <scope>NUCLEOTIDE SEQUENCE [LARGE SCALE GENOMIC DNA]</scope>
    <source>
        <strain evidence="1 2">NSJ-46</strain>
    </source>
</reference>
<keyword evidence="2" id="KW-1185">Reference proteome</keyword>
<dbReference type="RefSeq" id="WP_249309110.1">
    <property type="nucleotide sequence ID" value="NZ_JACRSZ010000012.1"/>
</dbReference>
<sequence>MVIYLIRHGMTAGNRKKRYIGRTDEPLCQEGRERLEKIRERGLYTEPVLLYVSPMLRCLETAQILFPGMEQNVIENLRECDFGEFENQNYLELAGNANYQKWIDSNGMLPFPGGESREKFQTRSVKAFEKLEQFWKVNGYQGQTAALVVHGGTIMSILEKVGIPKRSYYDFQTGNGEGYRLEGEDGSYQYEKICYTQ</sequence>
<dbReference type="CDD" id="cd07067">
    <property type="entry name" value="HP_PGM_like"/>
    <property type="match status" value="1"/>
</dbReference>
<protein>
    <submittedName>
        <fullName evidence="1">Histidine phosphatase family protein</fullName>
    </submittedName>
</protein>
<dbReference type="EMBL" id="JACRSZ010000012">
    <property type="protein sequence ID" value="MBC8573806.1"/>
    <property type="molecule type" value="Genomic_DNA"/>
</dbReference>
<dbReference type="PANTHER" id="PTHR48100:SF1">
    <property type="entry name" value="HISTIDINE PHOSPHATASE FAMILY PROTEIN-RELATED"/>
    <property type="match status" value="1"/>
</dbReference>
<accession>A0ABR7NBN3</accession>
<dbReference type="PANTHER" id="PTHR48100">
    <property type="entry name" value="BROAD-SPECIFICITY PHOSPHATASE YOR283W-RELATED"/>
    <property type="match status" value="1"/>
</dbReference>
<evidence type="ECO:0000313" key="2">
    <source>
        <dbReference type="Proteomes" id="UP000657421"/>
    </source>
</evidence>
<dbReference type="SMART" id="SM00855">
    <property type="entry name" value="PGAM"/>
    <property type="match status" value="1"/>
</dbReference>
<organism evidence="1 2">
    <name type="scientific">Jingyaoa shaoxingensis</name>
    <dbReference type="NCBI Taxonomy" id="2763671"/>
    <lineage>
        <taxon>Bacteria</taxon>
        <taxon>Bacillati</taxon>
        <taxon>Bacillota</taxon>
        <taxon>Clostridia</taxon>
        <taxon>Lachnospirales</taxon>
        <taxon>Lachnospiraceae</taxon>
        <taxon>Jingyaoa</taxon>
    </lineage>
</organism>
<dbReference type="Proteomes" id="UP000657421">
    <property type="component" value="Unassembled WGS sequence"/>
</dbReference>
<evidence type="ECO:0000313" key="1">
    <source>
        <dbReference type="EMBL" id="MBC8573806.1"/>
    </source>
</evidence>
<comment type="caution">
    <text evidence="1">The sequence shown here is derived from an EMBL/GenBank/DDBJ whole genome shotgun (WGS) entry which is preliminary data.</text>
</comment>
<dbReference type="InterPro" id="IPR013078">
    <property type="entry name" value="His_Pase_superF_clade-1"/>
</dbReference>
<name>A0ABR7NBN3_9FIRM</name>